<protein>
    <submittedName>
        <fullName evidence="1">Uncharacterized protein</fullName>
    </submittedName>
</protein>
<proteinExistence type="predicted"/>
<dbReference type="EMBL" id="JANHOG010000087">
    <property type="protein sequence ID" value="KAJ3558466.1"/>
    <property type="molecule type" value="Genomic_DNA"/>
</dbReference>
<name>A0ACC1TCT0_9APHY</name>
<keyword evidence="2" id="KW-1185">Reference proteome</keyword>
<organism evidence="1 2">
    <name type="scientific">Phlebia brevispora</name>
    <dbReference type="NCBI Taxonomy" id="194682"/>
    <lineage>
        <taxon>Eukaryota</taxon>
        <taxon>Fungi</taxon>
        <taxon>Dikarya</taxon>
        <taxon>Basidiomycota</taxon>
        <taxon>Agaricomycotina</taxon>
        <taxon>Agaricomycetes</taxon>
        <taxon>Polyporales</taxon>
        <taxon>Meruliaceae</taxon>
        <taxon>Phlebia</taxon>
    </lineage>
</organism>
<evidence type="ECO:0000313" key="1">
    <source>
        <dbReference type="EMBL" id="KAJ3558466.1"/>
    </source>
</evidence>
<comment type="caution">
    <text evidence="1">The sequence shown here is derived from an EMBL/GenBank/DDBJ whole genome shotgun (WGS) entry which is preliminary data.</text>
</comment>
<gene>
    <name evidence="1" type="ORF">NM688_g913</name>
</gene>
<reference evidence="1" key="1">
    <citation type="submission" date="2022-07" db="EMBL/GenBank/DDBJ databases">
        <title>Genome Sequence of Phlebia brevispora.</title>
        <authorList>
            <person name="Buettner E."/>
        </authorList>
    </citation>
    <scope>NUCLEOTIDE SEQUENCE</scope>
    <source>
        <strain evidence="1">MPL23</strain>
    </source>
</reference>
<dbReference type="Proteomes" id="UP001148662">
    <property type="component" value="Unassembled WGS sequence"/>
</dbReference>
<sequence length="161" mass="18422">MNNINERMNELLIEDAAEAQQTSFDRTVSGPKNSADLLVAVPHPTLRTKWQLFGWRLDDDWMIEYGKSLCDPSTDDEWLHFKAAVNEVRRQSGISRLVVKPGMRVGCNPWNRKEPMDMILTMMKPTSQEFRTRPTQSQADKVSAILGHGPEWWLDAKPVIG</sequence>
<evidence type="ECO:0000313" key="2">
    <source>
        <dbReference type="Proteomes" id="UP001148662"/>
    </source>
</evidence>
<accession>A0ACC1TCT0</accession>